<feature type="domain" description="BHLH" evidence="7">
    <location>
        <begin position="20"/>
        <end position="73"/>
    </location>
</feature>
<dbReference type="InterPro" id="IPR011598">
    <property type="entry name" value="bHLH_dom"/>
</dbReference>
<dbReference type="GO" id="GO:0000785">
    <property type="term" value="C:chromatin"/>
    <property type="evidence" value="ECO:0007669"/>
    <property type="project" value="TreeGrafter"/>
</dbReference>
<dbReference type="CDD" id="cd18945">
    <property type="entry name" value="bHLH_E-protein_TCF4_E2-2"/>
    <property type="match status" value="1"/>
</dbReference>
<proteinExistence type="predicted"/>
<dbReference type="Proteomes" id="UP000193380">
    <property type="component" value="Unassembled WGS sequence"/>
</dbReference>
<dbReference type="InterPro" id="IPR051098">
    <property type="entry name" value="NeuroDiff_E-box_TFs"/>
</dbReference>
<keyword evidence="4" id="KW-0804">Transcription</keyword>
<dbReference type="AlphaFoldDB" id="A0A060YY14"/>
<dbReference type="GO" id="GO:0046983">
    <property type="term" value="F:protein dimerization activity"/>
    <property type="evidence" value="ECO:0007669"/>
    <property type="project" value="InterPro"/>
</dbReference>
<dbReference type="STRING" id="8022.A0A060YY14"/>
<evidence type="ECO:0000256" key="3">
    <source>
        <dbReference type="ARBA" id="ARBA00023125"/>
    </source>
</evidence>
<evidence type="ECO:0000256" key="2">
    <source>
        <dbReference type="ARBA" id="ARBA00023015"/>
    </source>
</evidence>
<dbReference type="PANTHER" id="PTHR11793">
    <property type="entry name" value="BASIC HELIX-LOOP-HELIX TRANSCRIPTION FACTOR"/>
    <property type="match status" value="1"/>
</dbReference>
<dbReference type="PANTHER" id="PTHR11793:SF13">
    <property type="entry name" value="PROTEIN DAUGHTERLESS"/>
    <property type="match status" value="1"/>
</dbReference>
<sequence length="345" mass="38296">SIHEEEDNLSPEQKAERERERRMANNARERLRVRDINESFKELGHMTQLHLKSEKPQTKLLVLHQAVAVILSLEQQVRERNLNPKTACLRRKEQVKMSAGLTDAQGLQQHQASPHPGLDTANPMGHHTQCPGPAPVSAPAPHHSSLATLLSPPNEITNIPRRSPNSVDTEPISSIGSLINQFDSPQQMGRAGPRRGRIAPEDRRRSRSVDSRQQCHSYPLDPSSPASVIRGARGETPGGSTSAPGSPKVRGANRPSTVMFNRLQWEEKEPSGRSSRAVNVLYGVEETSMTRSRSLNHTEEESERDIQIITPDLLGGQRGQHEVSIEPQPNEDTAKKILFTYLNDG</sequence>
<feature type="non-terminal residue" evidence="8">
    <location>
        <position position="1"/>
    </location>
</feature>
<dbReference type="FunFam" id="4.10.280.10:FF:000001">
    <property type="entry name" value="Putative transcription factor 12"/>
    <property type="match status" value="1"/>
</dbReference>
<evidence type="ECO:0000313" key="8">
    <source>
        <dbReference type="EMBL" id="CDQ93930.1"/>
    </source>
</evidence>
<dbReference type="EMBL" id="FR916368">
    <property type="protein sequence ID" value="CDQ93930.1"/>
    <property type="molecule type" value="Genomic_DNA"/>
</dbReference>
<feature type="region of interest" description="Disordered" evidence="6">
    <location>
        <begin position="1"/>
        <end position="27"/>
    </location>
</feature>
<comment type="subcellular location">
    <subcellularLocation>
        <location evidence="1">Nucleus</location>
    </subcellularLocation>
</comment>
<feature type="region of interest" description="Disordered" evidence="6">
    <location>
        <begin position="103"/>
        <end position="256"/>
    </location>
</feature>
<evidence type="ECO:0000313" key="9">
    <source>
        <dbReference type="Proteomes" id="UP000193380"/>
    </source>
</evidence>
<dbReference type="GO" id="GO:0005667">
    <property type="term" value="C:transcription regulator complex"/>
    <property type="evidence" value="ECO:0007669"/>
    <property type="project" value="TreeGrafter"/>
</dbReference>
<accession>A0A060YY14</accession>
<feature type="compositionally biased region" description="Polar residues" evidence="6">
    <location>
        <begin position="163"/>
        <end position="187"/>
    </location>
</feature>
<dbReference type="InterPro" id="IPR036638">
    <property type="entry name" value="HLH_DNA-bd_sf"/>
</dbReference>
<dbReference type="GO" id="GO:0000981">
    <property type="term" value="F:DNA-binding transcription factor activity, RNA polymerase II-specific"/>
    <property type="evidence" value="ECO:0007669"/>
    <property type="project" value="TreeGrafter"/>
</dbReference>
<evidence type="ECO:0000256" key="4">
    <source>
        <dbReference type="ARBA" id="ARBA00023163"/>
    </source>
</evidence>
<dbReference type="PROSITE" id="PS50888">
    <property type="entry name" value="BHLH"/>
    <property type="match status" value="1"/>
</dbReference>
<dbReference type="Pfam" id="PF00010">
    <property type="entry name" value="HLH"/>
    <property type="match status" value="1"/>
</dbReference>
<evidence type="ECO:0000256" key="1">
    <source>
        <dbReference type="ARBA" id="ARBA00004123"/>
    </source>
</evidence>
<keyword evidence="3" id="KW-0238">DNA-binding</keyword>
<dbReference type="SUPFAM" id="SSF47459">
    <property type="entry name" value="HLH, helix-loop-helix DNA-binding domain"/>
    <property type="match status" value="1"/>
</dbReference>
<name>A0A060YY14_ONCMY</name>
<evidence type="ECO:0000259" key="7">
    <source>
        <dbReference type="PROSITE" id="PS50888"/>
    </source>
</evidence>
<reference evidence="8" key="1">
    <citation type="journal article" date="2014" name="Nat. Commun.">
        <title>The rainbow trout genome provides novel insights into evolution after whole-genome duplication in vertebrates.</title>
        <authorList>
            <person name="Berthelot C."/>
            <person name="Brunet F."/>
            <person name="Chalopin D."/>
            <person name="Juanchich A."/>
            <person name="Bernard M."/>
            <person name="Noel B."/>
            <person name="Bento P."/>
            <person name="Da Silva C."/>
            <person name="Labadie K."/>
            <person name="Alberti A."/>
            <person name="Aury J.M."/>
            <person name="Louis A."/>
            <person name="Dehais P."/>
            <person name="Bardou P."/>
            <person name="Montfort J."/>
            <person name="Klopp C."/>
            <person name="Cabau C."/>
            <person name="Gaspin C."/>
            <person name="Thorgaard G.H."/>
            <person name="Boussaha M."/>
            <person name="Quillet E."/>
            <person name="Guyomard R."/>
            <person name="Galiana D."/>
            <person name="Bobe J."/>
            <person name="Volff J.N."/>
            <person name="Genet C."/>
            <person name="Wincker P."/>
            <person name="Jaillon O."/>
            <person name="Roest Crollius H."/>
            <person name="Guiguen Y."/>
        </authorList>
    </citation>
    <scope>NUCLEOTIDE SEQUENCE [LARGE SCALE GENOMIC DNA]</scope>
</reference>
<dbReference type="Gene3D" id="4.10.280.10">
    <property type="entry name" value="Helix-loop-helix DNA-binding domain"/>
    <property type="match status" value="1"/>
</dbReference>
<evidence type="ECO:0000256" key="6">
    <source>
        <dbReference type="SAM" id="MobiDB-lite"/>
    </source>
</evidence>
<dbReference type="SMART" id="SM00353">
    <property type="entry name" value="HLH"/>
    <property type="match status" value="1"/>
</dbReference>
<keyword evidence="2" id="KW-0805">Transcription regulation</keyword>
<keyword evidence="5" id="KW-0539">Nucleus</keyword>
<dbReference type="GO" id="GO:0000978">
    <property type="term" value="F:RNA polymerase II cis-regulatory region sequence-specific DNA binding"/>
    <property type="evidence" value="ECO:0007669"/>
    <property type="project" value="TreeGrafter"/>
</dbReference>
<reference evidence="8" key="2">
    <citation type="submission" date="2014-03" db="EMBL/GenBank/DDBJ databases">
        <authorList>
            <person name="Genoscope - CEA"/>
        </authorList>
    </citation>
    <scope>NUCLEOTIDE SEQUENCE</scope>
</reference>
<dbReference type="PaxDb" id="8022-A0A060YY14"/>
<evidence type="ECO:0000256" key="5">
    <source>
        <dbReference type="ARBA" id="ARBA00023242"/>
    </source>
</evidence>
<dbReference type="GO" id="GO:0005634">
    <property type="term" value="C:nucleus"/>
    <property type="evidence" value="ECO:0007669"/>
    <property type="project" value="UniProtKB-SubCell"/>
</dbReference>
<feature type="compositionally biased region" description="Basic and acidic residues" evidence="6">
    <location>
        <begin position="198"/>
        <end position="210"/>
    </location>
</feature>
<protein>
    <recommendedName>
        <fullName evidence="7">BHLH domain-containing protein</fullName>
    </recommendedName>
</protein>
<feature type="compositionally biased region" description="Basic and acidic residues" evidence="6">
    <location>
        <begin position="13"/>
        <end position="27"/>
    </location>
</feature>
<gene>
    <name evidence="8" type="ORF">GSONMT00032696001</name>
</gene>
<organism evidence="8 9">
    <name type="scientific">Oncorhynchus mykiss</name>
    <name type="common">Rainbow trout</name>
    <name type="synonym">Salmo gairdneri</name>
    <dbReference type="NCBI Taxonomy" id="8022"/>
    <lineage>
        <taxon>Eukaryota</taxon>
        <taxon>Metazoa</taxon>
        <taxon>Chordata</taxon>
        <taxon>Craniata</taxon>
        <taxon>Vertebrata</taxon>
        <taxon>Euteleostomi</taxon>
        <taxon>Actinopterygii</taxon>
        <taxon>Neopterygii</taxon>
        <taxon>Teleostei</taxon>
        <taxon>Protacanthopterygii</taxon>
        <taxon>Salmoniformes</taxon>
        <taxon>Salmonidae</taxon>
        <taxon>Salmoninae</taxon>
        <taxon>Oncorhynchus</taxon>
    </lineage>
</organism>